<evidence type="ECO:0000313" key="2">
    <source>
        <dbReference type="Proteomes" id="UP000829196"/>
    </source>
</evidence>
<organism evidence="1 2">
    <name type="scientific">Dendrobium nobile</name>
    <name type="common">Orchid</name>
    <dbReference type="NCBI Taxonomy" id="94219"/>
    <lineage>
        <taxon>Eukaryota</taxon>
        <taxon>Viridiplantae</taxon>
        <taxon>Streptophyta</taxon>
        <taxon>Embryophyta</taxon>
        <taxon>Tracheophyta</taxon>
        <taxon>Spermatophyta</taxon>
        <taxon>Magnoliopsida</taxon>
        <taxon>Liliopsida</taxon>
        <taxon>Asparagales</taxon>
        <taxon>Orchidaceae</taxon>
        <taxon>Epidendroideae</taxon>
        <taxon>Malaxideae</taxon>
        <taxon>Dendrobiinae</taxon>
        <taxon>Dendrobium</taxon>
    </lineage>
</organism>
<proteinExistence type="predicted"/>
<comment type="caution">
    <text evidence="1">The sequence shown here is derived from an EMBL/GenBank/DDBJ whole genome shotgun (WGS) entry which is preliminary data.</text>
</comment>
<evidence type="ECO:0000313" key="1">
    <source>
        <dbReference type="EMBL" id="KAI0513482.1"/>
    </source>
</evidence>
<accession>A0A8T3BJH9</accession>
<dbReference type="EMBL" id="JAGYWB010000008">
    <property type="protein sequence ID" value="KAI0513482.1"/>
    <property type="molecule type" value="Genomic_DNA"/>
</dbReference>
<protein>
    <submittedName>
        <fullName evidence="1">Uncharacterized protein</fullName>
    </submittedName>
</protein>
<keyword evidence="2" id="KW-1185">Reference proteome</keyword>
<gene>
    <name evidence="1" type="ORF">KFK09_009506</name>
</gene>
<sequence length="65" mass="7801">MIKQKHIVQAHDHLGDIRMMGCKYTLLVSLFDQSFKKHYYKHLPCTRSKMPQFYITYTWGSKHIA</sequence>
<dbReference type="Proteomes" id="UP000829196">
    <property type="component" value="Unassembled WGS sequence"/>
</dbReference>
<dbReference type="AlphaFoldDB" id="A0A8T3BJH9"/>
<name>A0A8T3BJH9_DENNO</name>
<reference evidence="1" key="1">
    <citation type="journal article" date="2022" name="Front. Genet.">
        <title>Chromosome-Scale Assembly of the Dendrobium nobile Genome Provides Insights Into the Molecular Mechanism of the Biosynthesis of the Medicinal Active Ingredient of Dendrobium.</title>
        <authorList>
            <person name="Xu Q."/>
            <person name="Niu S.-C."/>
            <person name="Li K.-L."/>
            <person name="Zheng P.-J."/>
            <person name="Zhang X.-J."/>
            <person name="Jia Y."/>
            <person name="Liu Y."/>
            <person name="Niu Y.-X."/>
            <person name="Yu L.-H."/>
            <person name="Chen D.-F."/>
            <person name="Zhang G.-Q."/>
        </authorList>
    </citation>
    <scope>NUCLEOTIDE SEQUENCE</scope>
    <source>
        <tissue evidence="1">Leaf</tissue>
    </source>
</reference>